<feature type="compositionally biased region" description="Polar residues" evidence="5">
    <location>
        <begin position="517"/>
        <end position="527"/>
    </location>
</feature>
<organism evidence="7 8">
    <name type="scientific">Porites lobata</name>
    <dbReference type="NCBI Taxonomy" id="104759"/>
    <lineage>
        <taxon>Eukaryota</taxon>
        <taxon>Metazoa</taxon>
        <taxon>Cnidaria</taxon>
        <taxon>Anthozoa</taxon>
        <taxon>Hexacorallia</taxon>
        <taxon>Scleractinia</taxon>
        <taxon>Fungiina</taxon>
        <taxon>Poritidae</taxon>
        <taxon>Porites</taxon>
    </lineage>
</organism>
<gene>
    <name evidence="7" type="ORF">PLOB_00043559</name>
</gene>
<dbReference type="CDD" id="cd03572">
    <property type="entry name" value="ENTH_like_Tepsin"/>
    <property type="match status" value="1"/>
</dbReference>
<evidence type="ECO:0000259" key="6">
    <source>
        <dbReference type="PROSITE" id="PS50942"/>
    </source>
</evidence>
<dbReference type="PANTHER" id="PTHR21514:SF0">
    <property type="entry name" value="AP-4 COMPLEX ACCESSORY SUBUNIT TEPSIN"/>
    <property type="match status" value="1"/>
</dbReference>
<dbReference type="Proteomes" id="UP001159405">
    <property type="component" value="Unassembled WGS sequence"/>
</dbReference>
<accession>A0ABN8PKC6</accession>
<dbReference type="InterPro" id="IPR008942">
    <property type="entry name" value="ENTH_VHS"/>
</dbReference>
<dbReference type="Pfam" id="PF25827">
    <property type="entry name" value="TVHS-like"/>
    <property type="match status" value="1"/>
</dbReference>
<dbReference type="InterPro" id="IPR035802">
    <property type="entry name" value="ENTH/VHS_tepsin"/>
</dbReference>
<evidence type="ECO:0000256" key="4">
    <source>
        <dbReference type="ARBA" id="ARBA00023329"/>
    </source>
</evidence>
<proteinExistence type="predicted"/>
<dbReference type="PANTHER" id="PTHR21514">
    <property type="entry name" value="AP-4 COMPLEX ACCESSORY SUBUNIT TEPSIN"/>
    <property type="match status" value="1"/>
</dbReference>
<dbReference type="InterPro" id="IPR058028">
    <property type="entry name" value="Tepsin_VHS/ENTH-like"/>
</dbReference>
<evidence type="ECO:0000256" key="2">
    <source>
        <dbReference type="ARBA" id="ARBA00004601"/>
    </source>
</evidence>
<protein>
    <recommendedName>
        <fullName evidence="6">ENTH domain-containing protein</fullName>
    </recommendedName>
</protein>
<dbReference type="Gene3D" id="1.25.40.90">
    <property type="match status" value="1"/>
</dbReference>
<feature type="region of interest" description="Disordered" evidence="5">
    <location>
        <begin position="506"/>
        <end position="527"/>
    </location>
</feature>
<comment type="caution">
    <text evidence="7">The sequence shown here is derived from an EMBL/GenBank/DDBJ whole genome shotgun (WGS) entry which is preliminary data.</text>
</comment>
<sequence length="660" mass="71896">MAAQIAERISETFSFAKKMPMLSRATFDDDNPTPGYIYQEINSITYESINSCNSLLDYLVVRLKNKSPYVKYKVLKILCYLSANGHSEFRSGLRHKADVLREAQNFMGPVDYLKGDGPNQQVRAAASELIELLFNVESTASSNIHAMTGPTGKKMEGFGNSPLQPAKSKTWLDSVKNLAEHLPDAANRLKPKNKKENTRPAETSGTAFINYVDVASADSGFKTFLDGQVSLEPSDDEDSSDSENGLSVEAHLVNKITSEGGIRAVPSKEDLIQFTRRCSSLNVEKVFSALNDRLLEPVTEVQLKSLHVLDHLLKSDIPEVGTRMSYICTNLHEITKTDSGHVLSKAQKIVSIIKAKAHNEKVKKNSHTTVNNSEVSRVVHSHDLLNLDNFTDPALQQSVPDDTSTLFSGMSVHAKENTSSTKQPESPAAVIKNSQRLLKNDLFQVLDISDGNDDSSLVRSSRTDLDDLFSVIKGDKVPGPVTLNQEHVEGSVTDIFDPLCSTPKTSKSAAKGVGEQRYNTKSKSDSQSLQVTSYESSLMSSNGSTVNPGLSGFTGTFYSPVTSGSDTFEDLSTLSRNNVMQPNVTPNITLAGNALPPANRYVSNFPNTSHPIIHPSVLSGGSAVPLRLPPPSKKADFSFVGKSGKADAFSFVQDEMKARK</sequence>
<dbReference type="InterPro" id="IPR039273">
    <property type="entry name" value="TEPSIN"/>
</dbReference>
<dbReference type="EMBL" id="CALNXK010000071">
    <property type="protein sequence ID" value="CAH3143672.1"/>
    <property type="molecule type" value="Genomic_DNA"/>
</dbReference>
<comment type="subcellular location">
    <subcellularLocation>
        <location evidence="1">Cytoplasmic vesicle</location>
    </subcellularLocation>
    <subcellularLocation>
        <location evidence="2">Golgi apparatus</location>
        <location evidence="2">trans-Golgi network</location>
    </subcellularLocation>
</comment>
<keyword evidence="3" id="KW-0333">Golgi apparatus</keyword>
<evidence type="ECO:0000313" key="8">
    <source>
        <dbReference type="Proteomes" id="UP001159405"/>
    </source>
</evidence>
<evidence type="ECO:0000256" key="3">
    <source>
        <dbReference type="ARBA" id="ARBA00023034"/>
    </source>
</evidence>
<feature type="domain" description="ENTH" evidence="6">
    <location>
        <begin position="10"/>
        <end position="143"/>
    </location>
</feature>
<evidence type="ECO:0000256" key="5">
    <source>
        <dbReference type="SAM" id="MobiDB-lite"/>
    </source>
</evidence>
<name>A0ABN8PKC6_9CNID</name>
<reference evidence="7 8" key="1">
    <citation type="submission" date="2022-05" db="EMBL/GenBank/DDBJ databases">
        <authorList>
            <consortium name="Genoscope - CEA"/>
            <person name="William W."/>
        </authorList>
    </citation>
    <scope>NUCLEOTIDE SEQUENCE [LARGE SCALE GENOMIC DNA]</scope>
</reference>
<dbReference type="InterPro" id="IPR013809">
    <property type="entry name" value="ENTH"/>
</dbReference>
<dbReference type="SUPFAM" id="SSF48464">
    <property type="entry name" value="ENTH/VHS domain"/>
    <property type="match status" value="1"/>
</dbReference>
<keyword evidence="8" id="KW-1185">Reference proteome</keyword>
<dbReference type="PROSITE" id="PS50942">
    <property type="entry name" value="ENTH"/>
    <property type="match status" value="1"/>
</dbReference>
<dbReference type="InterPro" id="IPR016024">
    <property type="entry name" value="ARM-type_fold"/>
</dbReference>
<evidence type="ECO:0000256" key="1">
    <source>
        <dbReference type="ARBA" id="ARBA00004541"/>
    </source>
</evidence>
<dbReference type="SUPFAM" id="SSF48371">
    <property type="entry name" value="ARM repeat"/>
    <property type="match status" value="1"/>
</dbReference>
<dbReference type="Pfam" id="PF01417">
    <property type="entry name" value="ENTH"/>
    <property type="match status" value="1"/>
</dbReference>
<keyword evidence="4" id="KW-0968">Cytoplasmic vesicle</keyword>
<evidence type="ECO:0000313" key="7">
    <source>
        <dbReference type="EMBL" id="CAH3143672.1"/>
    </source>
</evidence>